<keyword evidence="4" id="KW-0010">Activator</keyword>
<evidence type="ECO:0000256" key="3">
    <source>
        <dbReference type="ARBA" id="ARBA00023125"/>
    </source>
</evidence>
<dbReference type="GO" id="GO:0003677">
    <property type="term" value="F:DNA binding"/>
    <property type="evidence" value="ECO:0007669"/>
    <property type="project" value="UniProtKB-KW"/>
</dbReference>
<protein>
    <recommendedName>
        <fullName evidence="6">HTH lysR-type domain-containing protein</fullName>
    </recommendedName>
</protein>
<dbReference type="InterPro" id="IPR000847">
    <property type="entry name" value="LysR_HTH_N"/>
</dbReference>
<dbReference type="InterPro" id="IPR036390">
    <property type="entry name" value="WH_DNA-bd_sf"/>
</dbReference>
<gene>
    <name evidence="7" type="ORF">BKG76_18665</name>
</gene>
<dbReference type="Gene3D" id="3.40.190.10">
    <property type="entry name" value="Periplasmic binding protein-like II"/>
    <property type="match status" value="2"/>
</dbReference>
<evidence type="ECO:0000256" key="1">
    <source>
        <dbReference type="ARBA" id="ARBA00009437"/>
    </source>
</evidence>
<keyword evidence="3" id="KW-0238">DNA-binding</keyword>
<dbReference type="GO" id="GO:0003700">
    <property type="term" value="F:DNA-binding transcription factor activity"/>
    <property type="evidence" value="ECO:0007669"/>
    <property type="project" value="InterPro"/>
</dbReference>
<dbReference type="CDD" id="cd05466">
    <property type="entry name" value="PBP2_LTTR_substrate"/>
    <property type="match status" value="1"/>
</dbReference>
<evidence type="ECO:0000256" key="2">
    <source>
        <dbReference type="ARBA" id="ARBA00023015"/>
    </source>
</evidence>
<evidence type="ECO:0000256" key="4">
    <source>
        <dbReference type="ARBA" id="ARBA00023159"/>
    </source>
</evidence>
<dbReference type="PANTHER" id="PTHR30346:SF28">
    <property type="entry name" value="HTH-TYPE TRANSCRIPTIONAL REGULATOR CYNR"/>
    <property type="match status" value="1"/>
</dbReference>
<accession>A0A1S1LC30</accession>
<keyword evidence="2" id="KW-0805">Transcription regulation</keyword>
<reference evidence="7 8" key="1">
    <citation type="submission" date="2016-10" db="EMBL/GenBank/DDBJ databases">
        <title>Evaluation of Human, Veterinary and Environmental Mycobacterium chelonae Isolates by Core Genome Phylogenomic Analysis, Targeted Gene Comparison, and Anti-microbial Susceptibility Patterns: A Tale of Mistaken Identities.</title>
        <authorList>
            <person name="Fogelson S.B."/>
            <person name="Camus A.C."/>
            <person name="Lorenz W."/>
            <person name="Vasireddy R."/>
            <person name="Vasireddy S."/>
            <person name="Smith T."/>
            <person name="Brown-Elliott B.A."/>
            <person name="Wallace R.J.Jr."/>
            <person name="Hasan N.A."/>
            <person name="Reischl U."/>
            <person name="Sanchez S."/>
        </authorList>
    </citation>
    <scope>NUCLEOTIDE SEQUENCE [LARGE SCALE GENOMIC DNA]</scope>
    <source>
        <strain evidence="7 8">1559</strain>
    </source>
</reference>
<dbReference type="Gene3D" id="1.10.10.10">
    <property type="entry name" value="Winged helix-like DNA-binding domain superfamily/Winged helix DNA-binding domain"/>
    <property type="match status" value="1"/>
</dbReference>
<keyword evidence="5" id="KW-0804">Transcription</keyword>
<sequence length="266" mass="29679">MENALQVRLFIRDTRRVELTRDGARLVPVARHILSLFDELPKLAAERSVLSSARSVTCGVPPLLHPDLRKKLIDIELCIDGTRFGISPQLSSEILVGVRRGELAFGLIRPPFDTLGLIGEVVHEEEMGAVLSRSDYGTRRSVYAAELSQMAYVRPTGDSDAEFGRQFELNLEAAEITQSSMPCDAETATELIEMGAGFTLAPLSTFNSSKYLQKNEICLPVRGLETWISTCLVWRQDLPENDPELYETVKIVRSVFNARCTHIVSR</sequence>
<dbReference type="Pfam" id="PF03466">
    <property type="entry name" value="LysR_substrate"/>
    <property type="match status" value="1"/>
</dbReference>
<comment type="similarity">
    <text evidence="1">Belongs to the LysR transcriptional regulatory family.</text>
</comment>
<dbReference type="SUPFAM" id="SSF46785">
    <property type="entry name" value="Winged helix' DNA-binding domain"/>
    <property type="match status" value="1"/>
</dbReference>
<dbReference type="SUPFAM" id="SSF53850">
    <property type="entry name" value="Periplasmic binding protein-like II"/>
    <property type="match status" value="1"/>
</dbReference>
<evidence type="ECO:0000313" key="7">
    <source>
        <dbReference type="EMBL" id="OHU22472.1"/>
    </source>
</evidence>
<dbReference type="InterPro" id="IPR036388">
    <property type="entry name" value="WH-like_DNA-bd_sf"/>
</dbReference>
<dbReference type="PROSITE" id="PS50931">
    <property type="entry name" value="HTH_LYSR"/>
    <property type="match status" value="1"/>
</dbReference>
<feature type="domain" description="HTH lysR-type" evidence="6">
    <location>
        <begin position="1"/>
        <end position="20"/>
    </location>
</feature>
<dbReference type="GO" id="GO:0032993">
    <property type="term" value="C:protein-DNA complex"/>
    <property type="evidence" value="ECO:0007669"/>
    <property type="project" value="TreeGrafter"/>
</dbReference>
<dbReference type="AlphaFoldDB" id="A0A1S1LC30"/>
<dbReference type="EMBL" id="MLIK01000019">
    <property type="protein sequence ID" value="OHU22472.1"/>
    <property type="molecule type" value="Genomic_DNA"/>
</dbReference>
<name>A0A1S1LC30_9MYCO</name>
<evidence type="ECO:0000256" key="5">
    <source>
        <dbReference type="ARBA" id="ARBA00023163"/>
    </source>
</evidence>
<evidence type="ECO:0000313" key="8">
    <source>
        <dbReference type="Proteomes" id="UP000179616"/>
    </source>
</evidence>
<proteinExistence type="inferred from homology"/>
<dbReference type="InterPro" id="IPR005119">
    <property type="entry name" value="LysR_subst-bd"/>
</dbReference>
<dbReference type="PANTHER" id="PTHR30346">
    <property type="entry name" value="TRANSCRIPTIONAL DUAL REGULATOR HCAR-RELATED"/>
    <property type="match status" value="1"/>
</dbReference>
<organism evidence="7 8">
    <name type="scientific">Mycobacteroides franklinii</name>
    <dbReference type="NCBI Taxonomy" id="948102"/>
    <lineage>
        <taxon>Bacteria</taxon>
        <taxon>Bacillati</taxon>
        <taxon>Actinomycetota</taxon>
        <taxon>Actinomycetes</taxon>
        <taxon>Mycobacteriales</taxon>
        <taxon>Mycobacteriaceae</taxon>
        <taxon>Mycobacteroides</taxon>
    </lineage>
</organism>
<comment type="caution">
    <text evidence="7">The sequence shown here is derived from an EMBL/GenBank/DDBJ whole genome shotgun (WGS) entry which is preliminary data.</text>
</comment>
<evidence type="ECO:0000259" key="6">
    <source>
        <dbReference type="PROSITE" id="PS50931"/>
    </source>
</evidence>
<dbReference type="Proteomes" id="UP000179616">
    <property type="component" value="Unassembled WGS sequence"/>
</dbReference>